<reference evidence="2" key="1">
    <citation type="journal article" date="2019" name="Int. J. Syst. Evol. Microbiol.">
        <title>The Global Catalogue of Microorganisms (GCM) 10K type strain sequencing project: providing services to taxonomists for standard genome sequencing and annotation.</title>
        <authorList>
            <consortium name="The Broad Institute Genomics Platform"/>
            <consortium name="The Broad Institute Genome Sequencing Center for Infectious Disease"/>
            <person name="Wu L."/>
            <person name="Ma J."/>
        </authorList>
    </citation>
    <scope>NUCLEOTIDE SEQUENCE [LARGE SCALE GENOMIC DNA]</scope>
    <source>
        <strain evidence="2">JCM 30071</strain>
    </source>
</reference>
<organism evidence="1 2">
    <name type="scientific">Virgibacillus kapii</name>
    <dbReference type="NCBI Taxonomy" id="1638645"/>
    <lineage>
        <taxon>Bacteria</taxon>
        <taxon>Bacillati</taxon>
        <taxon>Bacillota</taxon>
        <taxon>Bacilli</taxon>
        <taxon>Bacillales</taxon>
        <taxon>Bacillaceae</taxon>
        <taxon>Virgibacillus</taxon>
    </lineage>
</organism>
<evidence type="ECO:0000313" key="1">
    <source>
        <dbReference type="EMBL" id="GGJ62008.1"/>
    </source>
</evidence>
<keyword evidence="2" id="KW-1185">Reference proteome</keyword>
<dbReference type="EMBL" id="BMPN01000003">
    <property type="protein sequence ID" value="GGJ62008.1"/>
    <property type="molecule type" value="Genomic_DNA"/>
</dbReference>
<accession>A0ABQ2DMZ7</accession>
<proteinExistence type="predicted"/>
<dbReference type="InterPro" id="IPR006490">
    <property type="entry name" value="Maj_tail_phi13"/>
</dbReference>
<gene>
    <name evidence="1" type="primary">pi239</name>
    <name evidence="1" type="ORF">GCM10007111_25150</name>
</gene>
<dbReference type="Proteomes" id="UP000634435">
    <property type="component" value="Unassembled WGS sequence"/>
</dbReference>
<evidence type="ECO:0000313" key="2">
    <source>
        <dbReference type="Proteomes" id="UP000634435"/>
    </source>
</evidence>
<protein>
    <submittedName>
        <fullName evidence="1">Phage tail protein</fullName>
    </submittedName>
</protein>
<dbReference type="NCBIfam" id="TIGR01603">
    <property type="entry name" value="maj_tail_phi13"/>
    <property type="match status" value="1"/>
</dbReference>
<sequence>MGNKVKFGLKNGHYATFTTNETTGEIIYDTPKPLKGSVELSLEPRGDMVEFYADDMLFYSAPNNQGYDGTLSIALIPDSFAVDVLGEEQDETDGVLTEKTDAKPKSFALMFEFNGDKKATRHVLYNCSANRPTVSSSTKTGSVEPTPDELTFVASPRDTDYAVKTKTTENTTDEVYNNWYKKVYEKGQSTGGGVEA</sequence>
<dbReference type="RefSeq" id="WP_188943325.1">
    <property type="nucleotide sequence ID" value="NZ_BMPN01000003.1"/>
</dbReference>
<comment type="caution">
    <text evidence="1">The sequence shown here is derived from an EMBL/GenBank/DDBJ whole genome shotgun (WGS) entry which is preliminary data.</text>
</comment>
<name>A0ABQ2DMZ7_9BACI</name>